<dbReference type="InterPro" id="IPR002885">
    <property type="entry name" value="PPR_rpt"/>
</dbReference>
<evidence type="ECO:0000313" key="4">
    <source>
        <dbReference type="RefSeq" id="XP_022136935.1"/>
    </source>
</evidence>
<dbReference type="PROSITE" id="PS51375">
    <property type="entry name" value="PPR"/>
    <property type="match status" value="5"/>
</dbReference>
<dbReference type="RefSeq" id="XP_022136935.1">
    <property type="nucleotide sequence ID" value="XM_022281243.1"/>
</dbReference>
<dbReference type="KEGG" id="mcha:111008507"/>
<evidence type="ECO:0000256" key="1">
    <source>
        <dbReference type="ARBA" id="ARBA00022737"/>
    </source>
</evidence>
<dbReference type="NCBIfam" id="TIGR00756">
    <property type="entry name" value="PPR"/>
    <property type="match status" value="6"/>
</dbReference>
<evidence type="ECO:0000256" key="2">
    <source>
        <dbReference type="PROSITE-ProRule" id="PRU00708"/>
    </source>
</evidence>
<sequence>MSFSISARHIRRLSTSAAAAAAESSSTATVPATSSISISKAKSKLRTEYDPDKALDIYSSVSNHYTSPVSSRYAQELTIRRLAKARRFDDVESLIESHKNDPKITQEPFLSTLIRSYGRAGMFEHAMRTYNQMEDLGTPRSAISFNALLSACNHSKLFDKVPQLFDEIPKRFKISPDKISYGILVKSHCEAGSPQKAIQIVREMEKNGVEITAVTFTTILDSLYRKGESEEAEKIWNMMISKGCEIDVGAYNVRLMHEHGGKPEQVQSLIEEMANSGLKPDTISYNYLMTCYCKNGMIDEARKVYEDMEGNGCNKNAATFRTLIYYLCRNGEFEKGYRVFKESVKMHKIPDFNTMKILVEGLVEKKKMKEAKGLIRTVRKKFPPNSLNAWIRVEESLGLASVADDEAKA</sequence>
<name>A0A6J1C5B1_MOMCH</name>
<organism evidence="3 4">
    <name type="scientific">Momordica charantia</name>
    <name type="common">Bitter gourd</name>
    <name type="synonym">Balsam pear</name>
    <dbReference type="NCBI Taxonomy" id="3673"/>
    <lineage>
        <taxon>Eukaryota</taxon>
        <taxon>Viridiplantae</taxon>
        <taxon>Streptophyta</taxon>
        <taxon>Embryophyta</taxon>
        <taxon>Tracheophyta</taxon>
        <taxon>Spermatophyta</taxon>
        <taxon>Magnoliopsida</taxon>
        <taxon>eudicotyledons</taxon>
        <taxon>Gunneridae</taxon>
        <taxon>Pentapetalae</taxon>
        <taxon>rosids</taxon>
        <taxon>fabids</taxon>
        <taxon>Cucurbitales</taxon>
        <taxon>Cucurbitaceae</taxon>
        <taxon>Momordiceae</taxon>
        <taxon>Momordica</taxon>
    </lineage>
</organism>
<keyword evidence="1" id="KW-0677">Repeat</keyword>
<dbReference type="PANTHER" id="PTHR47931:SF3">
    <property type="entry name" value="PENTATRICOPEPTIDE REPEAT-CONTAINING PROTEIN, MITOCHONDRIAL"/>
    <property type="match status" value="1"/>
</dbReference>
<proteinExistence type="predicted"/>
<feature type="repeat" description="PPR" evidence="2">
    <location>
        <begin position="316"/>
        <end position="350"/>
    </location>
</feature>
<dbReference type="OrthoDB" id="185373at2759"/>
<dbReference type="Pfam" id="PF13041">
    <property type="entry name" value="PPR_2"/>
    <property type="match status" value="2"/>
</dbReference>
<feature type="repeat" description="PPR" evidence="2">
    <location>
        <begin position="281"/>
        <end position="315"/>
    </location>
</feature>
<feature type="repeat" description="PPR" evidence="2">
    <location>
        <begin position="212"/>
        <end position="246"/>
    </location>
</feature>
<dbReference type="InterPro" id="IPR011990">
    <property type="entry name" value="TPR-like_helical_dom_sf"/>
</dbReference>
<dbReference type="GeneID" id="111008507"/>
<accession>A0A6J1C5B1</accession>
<dbReference type="AlphaFoldDB" id="A0A6J1C5B1"/>
<dbReference type="Pfam" id="PF01535">
    <property type="entry name" value="PPR"/>
    <property type="match status" value="2"/>
</dbReference>
<dbReference type="Proteomes" id="UP000504603">
    <property type="component" value="Unplaced"/>
</dbReference>
<dbReference type="PANTHER" id="PTHR47931">
    <property type="entry name" value="OS01G0228400 PROTEIN"/>
    <property type="match status" value="1"/>
</dbReference>
<evidence type="ECO:0000313" key="3">
    <source>
        <dbReference type="Proteomes" id="UP000504603"/>
    </source>
</evidence>
<reference evidence="4" key="1">
    <citation type="submission" date="2025-08" db="UniProtKB">
        <authorList>
            <consortium name="RefSeq"/>
        </authorList>
    </citation>
    <scope>IDENTIFICATION</scope>
    <source>
        <strain evidence="4">OHB3-1</strain>
    </source>
</reference>
<keyword evidence="3" id="KW-1185">Reference proteome</keyword>
<gene>
    <name evidence="4" type="primary">LOC111008507</name>
</gene>
<protein>
    <submittedName>
        <fullName evidence="4">Pentatricopeptide repeat-containing protein At4g36680, mitochondrial-like</fullName>
    </submittedName>
</protein>
<feature type="repeat" description="PPR" evidence="2">
    <location>
        <begin position="177"/>
        <end position="211"/>
    </location>
</feature>
<feature type="repeat" description="PPR" evidence="2">
    <location>
        <begin position="106"/>
        <end position="140"/>
    </location>
</feature>
<dbReference type="Gene3D" id="1.25.40.10">
    <property type="entry name" value="Tetratricopeptide repeat domain"/>
    <property type="match status" value="3"/>
</dbReference>